<proteinExistence type="predicted"/>
<comment type="caution">
    <text evidence="2">The sequence shown here is derived from an EMBL/GenBank/DDBJ whole genome shotgun (WGS) entry which is preliminary data.</text>
</comment>
<dbReference type="Pfam" id="PF13466">
    <property type="entry name" value="STAS_2"/>
    <property type="match status" value="1"/>
</dbReference>
<dbReference type="Gene3D" id="3.30.750.24">
    <property type="entry name" value="STAS domain"/>
    <property type="match status" value="1"/>
</dbReference>
<dbReference type="PROSITE" id="PS50801">
    <property type="entry name" value="STAS"/>
    <property type="match status" value="1"/>
</dbReference>
<name>A0A538TMA4_UNCEI</name>
<organism evidence="2 3">
    <name type="scientific">Eiseniibacteriota bacterium</name>
    <dbReference type="NCBI Taxonomy" id="2212470"/>
    <lineage>
        <taxon>Bacteria</taxon>
        <taxon>Candidatus Eiseniibacteriota</taxon>
    </lineage>
</organism>
<dbReference type="EMBL" id="VBOZ01000017">
    <property type="protein sequence ID" value="TMQ64747.1"/>
    <property type="molecule type" value="Genomic_DNA"/>
</dbReference>
<evidence type="ECO:0000313" key="2">
    <source>
        <dbReference type="EMBL" id="TMQ64747.1"/>
    </source>
</evidence>
<dbReference type="InterPro" id="IPR036513">
    <property type="entry name" value="STAS_dom_sf"/>
</dbReference>
<accession>A0A538TMA4</accession>
<feature type="domain" description="STAS" evidence="1">
    <location>
        <begin position="39"/>
        <end position="109"/>
    </location>
</feature>
<dbReference type="CDD" id="cd07043">
    <property type="entry name" value="STAS_anti-anti-sigma_factors"/>
    <property type="match status" value="1"/>
</dbReference>
<dbReference type="Proteomes" id="UP000317691">
    <property type="component" value="Unassembled WGS sequence"/>
</dbReference>
<dbReference type="InterPro" id="IPR058548">
    <property type="entry name" value="MlaB-like_STAS"/>
</dbReference>
<sequence length="150" mass="16557">MTRATIDSRAAGAADRPTYQWEAARGGALKLRLFGSLGRRELTRVVDAMVESGGSPRDSLRIDFEDVSHLDYRGLSEFTLALQRLRDRGASIWFVGLNPYLRALFHVAGQAPALSRLEWRATDFESASFARSPAGIPGAARAEAWGKTRY</sequence>
<dbReference type="InterPro" id="IPR002645">
    <property type="entry name" value="STAS_dom"/>
</dbReference>
<evidence type="ECO:0000313" key="3">
    <source>
        <dbReference type="Proteomes" id="UP000317691"/>
    </source>
</evidence>
<gene>
    <name evidence="2" type="ORF">E6K79_06845</name>
</gene>
<protein>
    <submittedName>
        <fullName evidence="2">STAS domain-containing protein</fullName>
    </submittedName>
</protein>
<dbReference type="SUPFAM" id="SSF52091">
    <property type="entry name" value="SpoIIaa-like"/>
    <property type="match status" value="1"/>
</dbReference>
<dbReference type="AlphaFoldDB" id="A0A538TMA4"/>
<reference evidence="2 3" key="1">
    <citation type="journal article" date="2019" name="Nat. Microbiol.">
        <title>Mediterranean grassland soil C-N compound turnover is dependent on rainfall and depth, and is mediated by genomically divergent microorganisms.</title>
        <authorList>
            <person name="Diamond S."/>
            <person name="Andeer P.F."/>
            <person name="Li Z."/>
            <person name="Crits-Christoph A."/>
            <person name="Burstein D."/>
            <person name="Anantharaman K."/>
            <person name="Lane K.R."/>
            <person name="Thomas B.C."/>
            <person name="Pan C."/>
            <person name="Northen T.R."/>
            <person name="Banfield J.F."/>
        </authorList>
    </citation>
    <scope>NUCLEOTIDE SEQUENCE [LARGE SCALE GENOMIC DNA]</scope>
    <source>
        <strain evidence="2">WS_9</strain>
    </source>
</reference>
<evidence type="ECO:0000259" key="1">
    <source>
        <dbReference type="PROSITE" id="PS50801"/>
    </source>
</evidence>